<dbReference type="OrthoDB" id="3648931at2"/>
<dbReference type="AlphaFoldDB" id="A0A3E0HKM6"/>
<evidence type="ECO:0000256" key="1">
    <source>
        <dbReference type="ARBA" id="ARBA00005820"/>
    </source>
</evidence>
<dbReference type="Proteomes" id="UP000256269">
    <property type="component" value="Unassembled WGS sequence"/>
</dbReference>
<dbReference type="InterPro" id="IPR036388">
    <property type="entry name" value="WH-like_DNA-bd_sf"/>
</dbReference>
<evidence type="ECO:0000313" key="7">
    <source>
        <dbReference type="EMBL" id="REH46918.1"/>
    </source>
</evidence>
<dbReference type="EMBL" id="QUNO01000006">
    <property type="protein sequence ID" value="REH46918.1"/>
    <property type="molecule type" value="Genomic_DNA"/>
</dbReference>
<evidence type="ECO:0000259" key="6">
    <source>
        <dbReference type="SMART" id="SM01043"/>
    </source>
</evidence>
<dbReference type="Gene3D" id="1.25.40.10">
    <property type="entry name" value="Tetratricopeptide repeat domain"/>
    <property type="match status" value="1"/>
</dbReference>
<dbReference type="RefSeq" id="WP_116175602.1">
    <property type="nucleotide sequence ID" value="NZ_CP144375.1"/>
</dbReference>
<dbReference type="SUPFAM" id="SSF46894">
    <property type="entry name" value="C-terminal effector domain of the bipartite response regulators"/>
    <property type="match status" value="1"/>
</dbReference>
<dbReference type="GO" id="GO:0000160">
    <property type="term" value="P:phosphorelay signal transduction system"/>
    <property type="evidence" value="ECO:0007669"/>
    <property type="project" value="InterPro"/>
</dbReference>
<sequence length="252" mass="27424">MEYRILGPVEVLDGGAGVTLDGTKQRTVLAALLISGDSLLADPKLSAALWGDRPPATLSAQLYTQVSRLRKALGGRASIIRHSSGYLMRLEGARLDLLEFENLAARGRAAQLAGRFDEAGRLLRAGLALWRGPALADVSEHLAAAEGPAIEEARLSVLESRIEADLVVGMHGRVLPELTRLVGQYPLRERFCAQLMTALYRGDRQAEALALYDRRRRMLAEELGIEPGPLLRQVHQAILTADPVLDRLLLVG</sequence>
<dbReference type="GO" id="GO:0006355">
    <property type="term" value="P:regulation of DNA-templated transcription"/>
    <property type="evidence" value="ECO:0007669"/>
    <property type="project" value="InterPro"/>
</dbReference>
<dbReference type="PANTHER" id="PTHR35807">
    <property type="entry name" value="TRANSCRIPTIONAL REGULATOR REDD-RELATED"/>
    <property type="match status" value="1"/>
</dbReference>
<dbReference type="CDD" id="cd15831">
    <property type="entry name" value="BTAD"/>
    <property type="match status" value="1"/>
</dbReference>
<organism evidence="7 8">
    <name type="scientific">Kutzneria buriramensis</name>
    <dbReference type="NCBI Taxonomy" id="1045776"/>
    <lineage>
        <taxon>Bacteria</taxon>
        <taxon>Bacillati</taxon>
        <taxon>Actinomycetota</taxon>
        <taxon>Actinomycetes</taxon>
        <taxon>Pseudonocardiales</taxon>
        <taxon>Pseudonocardiaceae</taxon>
        <taxon>Kutzneria</taxon>
    </lineage>
</organism>
<dbReference type="SUPFAM" id="SSF48452">
    <property type="entry name" value="TPR-like"/>
    <property type="match status" value="1"/>
</dbReference>
<dbReference type="PANTHER" id="PTHR35807:SF1">
    <property type="entry name" value="TRANSCRIPTIONAL REGULATOR REDD"/>
    <property type="match status" value="1"/>
</dbReference>
<dbReference type="GO" id="GO:0003677">
    <property type="term" value="F:DNA binding"/>
    <property type="evidence" value="ECO:0007669"/>
    <property type="project" value="UniProtKB-KW"/>
</dbReference>
<dbReference type="InterPro" id="IPR005158">
    <property type="entry name" value="BTAD"/>
</dbReference>
<keyword evidence="4" id="KW-0804">Transcription</keyword>
<comment type="similarity">
    <text evidence="1">Belongs to the AfsR/DnrI/RedD regulatory family.</text>
</comment>
<reference evidence="7 8" key="1">
    <citation type="submission" date="2018-08" db="EMBL/GenBank/DDBJ databases">
        <title>Genomic Encyclopedia of Archaeal and Bacterial Type Strains, Phase II (KMG-II): from individual species to whole genera.</title>
        <authorList>
            <person name="Goeker M."/>
        </authorList>
    </citation>
    <scope>NUCLEOTIDE SEQUENCE [LARGE SCALE GENOMIC DNA]</scope>
    <source>
        <strain evidence="7 8">DSM 45791</strain>
    </source>
</reference>
<dbReference type="InterPro" id="IPR016032">
    <property type="entry name" value="Sig_transdc_resp-reg_C-effctor"/>
</dbReference>
<dbReference type="Gene3D" id="1.10.10.10">
    <property type="entry name" value="Winged helix-like DNA-binding domain superfamily/Winged helix DNA-binding domain"/>
    <property type="match status" value="1"/>
</dbReference>
<gene>
    <name evidence="7" type="ORF">BCF44_10682</name>
</gene>
<feature type="domain" description="OmpR/PhoB-type" evidence="5">
    <location>
        <begin position="15"/>
        <end position="88"/>
    </location>
</feature>
<dbReference type="SMART" id="SM01043">
    <property type="entry name" value="BTAD"/>
    <property type="match status" value="1"/>
</dbReference>
<evidence type="ECO:0000259" key="5">
    <source>
        <dbReference type="SMART" id="SM00862"/>
    </source>
</evidence>
<dbReference type="InterPro" id="IPR011990">
    <property type="entry name" value="TPR-like_helical_dom_sf"/>
</dbReference>
<dbReference type="InterPro" id="IPR051677">
    <property type="entry name" value="AfsR-DnrI-RedD_regulator"/>
</dbReference>
<evidence type="ECO:0000256" key="3">
    <source>
        <dbReference type="ARBA" id="ARBA00023125"/>
    </source>
</evidence>
<proteinExistence type="inferred from homology"/>
<protein>
    <submittedName>
        <fullName evidence="7">DNA-binding SARP family transcriptional activator</fullName>
    </submittedName>
</protein>
<dbReference type="SMART" id="SM00862">
    <property type="entry name" value="Trans_reg_C"/>
    <property type="match status" value="1"/>
</dbReference>
<evidence type="ECO:0000256" key="4">
    <source>
        <dbReference type="ARBA" id="ARBA00023163"/>
    </source>
</evidence>
<dbReference type="Pfam" id="PF03704">
    <property type="entry name" value="BTAD"/>
    <property type="match status" value="1"/>
</dbReference>
<accession>A0A3E0HKM6</accession>
<keyword evidence="2" id="KW-0805">Transcription regulation</keyword>
<evidence type="ECO:0000313" key="8">
    <source>
        <dbReference type="Proteomes" id="UP000256269"/>
    </source>
</evidence>
<name>A0A3E0HKM6_9PSEU</name>
<comment type="caution">
    <text evidence="7">The sequence shown here is derived from an EMBL/GenBank/DDBJ whole genome shotgun (WGS) entry which is preliminary data.</text>
</comment>
<evidence type="ECO:0000256" key="2">
    <source>
        <dbReference type="ARBA" id="ARBA00023015"/>
    </source>
</evidence>
<dbReference type="InterPro" id="IPR001867">
    <property type="entry name" value="OmpR/PhoB-type_DNA-bd"/>
</dbReference>
<feature type="domain" description="Bacterial transcriptional activator" evidence="6">
    <location>
        <begin position="95"/>
        <end position="239"/>
    </location>
</feature>
<keyword evidence="3 7" id="KW-0238">DNA-binding</keyword>
<keyword evidence="8" id="KW-1185">Reference proteome</keyword>